<proteinExistence type="predicted"/>
<reference evidence="1 2" key="1">
    <citation type="submission" date="2020-06" db="EMBL/GenBank/DDBJ databases">
        <title>Complete Genome Sequence of Clostridium muelleri sp. nov. P21T, an Acid-Alcohol Producing Acetogen Isolated from Old Hay.</title>
        <authorList>
            <person name="Duncan K.E."/>
            <person name="Tanner R.S."/>
        </authorList>
    </citation>
    <scope>NUCLEOTIDE SEQUENCE [LARGE SCALE GENOMIC DNA]</scope>
    <source>
        <strain evidence="1 2">P21</strain>
    </source>
</reference>
<accession>A0A7Y0EL14</accession>
<comment type="caution">
    <text evidence="1">The sequence shown here is derived from an EMBL/GenBank/DDBJ whole genome shotgun (WGS) entry which is preliminary data.</text>
</comment>
<organism evidence="1 2">
    <name type="scientific">Clostridium muellerianum</name>
    <dbReference type="NCBI Taxonomy" id="2716538"/>
    <lineage>
        <taxon>Bacteria</taxon>
        <taxon>Bacillati</taxon>
        <taxon>Bacillota</taxon>
        <taxon>Clostridia</taxon>
        <taxon>Eubacteriales</taxon>
        <taxon>Clostridiaceae</taxon>
        <taxon>Clostridium</taxon>
    </lineage>
</organism>
<sequence length="302" mass="35519">MKKKSHVITFEEYEEMQKRRLLTFEEYCDIMKSKYKDKLEAIDGELMMAGSFSRGQLLYDILESSRLENELKYYVFLNWWDSIDSCHEKFGDNVKKWLDAAKVKLSFNDLTVDEDGYVKVYRGTNEFSRSWMGMSWTTDKYIALKFAEGARVRMPVQSPAILVGRVHVDAILGVINSRNESEIICYYTESDKVLYPDSEEYQEIEVGLEEHMEQIQKETDRQIAEMVEKMKIKKEVPQCKKPTPEQKAKIDEAKVAFNKELELIKQGKTDLTRMEELRKKHRNLIAEYCMTDEQKANGEIPF</sequence>
<dbReference type="RefSeq" id="WP_169298957.1">
    <property type="nucleotide sequence ID" value="NZ_JABBNI010000036.1"/>
</dbReference>
<dbReference type="EMBL" id="JABBNI010000036">
    <property type="protein sequence ID" value="NMM64375.1"/>
    <property type="molecule type" value="Genomic_DNA"/>
</dbReference>
<dbReference type="AlphaFoldDB" id="A0A7Y0EL14"/>
<name>A0A7Y0EL14_9CLOT</name>
<keyword evidence="2" id="KW-1185">Reference proteome</keyword>
<protein>
    <submittedName>
        <fullName evidence="1">Uncharacterized protein</fullName>
    </submittedName>
</protein>
<evidence type="ECO:0000313" key="2">
    <source>
        <dbReference type="Proteomes" id="UP000537131"/>
    </source>
</evidence>
<dbReference type="Proteomes" id="UP000537131">
    <property type="component" value="Unassembled WGS sequence"/>
</dbReference>
<gene>
    <name evidence="1" type="ORF">HBE96_17280</name>
</gene>
<evidence type="ECO:0000313" key="1">
    <source>
        <dbReference type="EMBL" id="NMM64375.1"/>
    </source>
</evidence>